<gene>
    <name evidence="12" type="ORF">COV57_01330</name>
</gene>
<dbReference type="InterPro" id="IPR036646">
    <property type="entry name" value="PGAM_B_sf"/>
</dbReference>
<dbReference type="InterPro" id="IPR011258">
    <property type="entry name" value="BPG-indep_PGM_N"/>
</dbReference>
<evidence type="ECO:0000259" key="10">
    <source>
        <dbReference type="Pfam" id="PF01676"/>
    </source>
</evidence>
<evidence type="ECO:0000256" key="2">
    <source>
        <dbReference type="ARBA" id="ARBA00001936"/>
    </source>
</evidence>
<feature type="domain" description="Metalloenzyme" evidence="10">
    <location>
        <begin position="4"/>
        <end position="325"/>
    </location>
</feature>
<dbReference type="GO" id="GO:0006096">
    <property type="term" value="P:glycolytic process"/>
    <property type="evidence" value="ECO:0007669"/>
    <property type="project" value="UniProtKB-UniPathway"/>
</dbReference>
<dbReference type="Gene3D" id="3.40.1450.10">
    <property type="entry name" value="BPG-independent phosphoglycerate mutase, domain B"/>
    <property type="match status" value="1"/>
</dbReference>
<evidence type="ECO:0000256" key="3">
    <source>
        <dbReference type="ARBA" id="ARBA00004798"/>
    </source>
</evidence>
<keyword evidence="6" id="KW-0479">Metal-binding</keyword>
<dbReference type="SUPFAM" id="SSF64158">
    <property type="entry name" value="2,3-Bisphosphoglycerate-independent phosphoglycerate mutase, substrate-binding domain"/>
    <property type="match status" value="1"/>
</dbReference>
<evidence type="ECO:0000256" key="6">
    <source>
        <dbReference type="ARBA" id="ARBA00022723"/>
    </source>
</evidence>
<dbReference type="GO" id="GO:0006007">
    <property type="term" value="P:glucose catabolic process"/>
    <property type="evidence" value="ECO:0007669"/>
    <property type="project" value="InterPro"/>
</dbReference>
<evidence type="ECO:0000256" key="5">
    <source>
        <dbReference type="ARBA" id="ARBA00012026"/>
    </source>
</evidence>
<dbReference type="Gene3D" id="3.40.720.10">
    <property type="entry name" value="Alkaline Phosphatase, subunit A"/>
    <property type="match status" value="1"/>
</dbReference>
<dbReference type="PANTHER" id="PTHR31637">
    <property type="entry name" value="2,3-BISPHOSPHOGLYCERATE-INDEPENDENT PHOSPHOGLYCERATE MUTASE"/>
    <property type="match status" value="1"/>
</dbReference>
<proteinExistence type="inferred from homology"/>
<evidence type="ECO:0000256" key="7">
    <source>
        <dbReference type="ARBA" id="ARBA00023152"/>
    </source>
</evidence>
<dbReference type="UniPathway" id="UPA00109">
    <property type="reaction ID" value="UER00186"/>
</dbReference>
<evidence type="ECO:0000313" key="12">
    <source>
        <dbReference type="EMBL" id="PIR05025.1"/>
    </source>
</evidence>
<dbReference type="EC" id="5.4.2.12" evidence="5"/>
<dbReference type="GO" id="GO:0004619">
    <property type="term" value="F:phosphoglycerate mutase activity"/>
    <property type="evidence" value="ECO:0007669"/>
    <property type="project" value="UniProtKB-EC"/>
</dbReference>
<evidence type="ECO:0000256" key="4">
    <source>
        <dbReference type="ARBA" id="ARBA00008819"/>
    </source>
</evidence>
<comment type="cofactor">
    <cofactor evidence="2">
        <name>Mn(2+)</name>
        <dbReference type="ChEBI" id="CHEBI:29035"/>
    </cofactor>
</comment>
<dbReference type="GO" id="GO:0005737">
    <property type="term" value="C:cytoplasm"/>
    <property type="evidence" value="ECO:0007669"/>
    <property type="project" value="InterPro"/>
</dbReference>
<dbReference type="Pfam" id="PF01676">
    <property type="entry name" value="Metalloenzyme"/>
    <property type="match status" value="1"/>
</dbReference>
<comment type="pathway">
    <text evidence="3">Carbohydrate degradation; glycolysis; pyruvate from D-glyceraldehyde 3-phosphate: step 3/5.</text>
</comment>
<keyword evidence="8" id="KW-0464">Manganese</keyword>
<dbReference type="EMBL" id="PCWO01000019">
    <property type="protein sequence ID" value="PIR05025.1"/>
    <property type="molecule type" value="Genomic_DNA"/>
</dbReference>
<dbReference type="Pfam" id="PF06415">
    <property type="entry name" value="iPGM_N"/>
    <property type="match status" value="1"/>
</dbReference>
<evidence type="ECO:0000313" key="13">
    <source>
        <dbReference type="Proteomes" id="UP000229893"/>
    </source>
</evidence>
<dbReference type="Proteomes" id="UP000229893">
    <property type="component" value="Unassembled WGS sequence"/>
</dbReference>
<dbReference type="SUPFAM" id="SSF53649">
    <property type="entry name" value="Alkaline phosphatase-like"/>
    <property type="match status" value="1"/>
</dbReference>
<protein>
    <recommendedName>
        <fullName evidence="5">phosphoglycerate mutase (2,3-diphosphoglycerate-independent)</fullName>
        <ecNumber evidence="5">5.4.2.12</ecNumber>
    </recommendedName>
</protein>
<evidence type="ECO:0000259" key="11">
    <source>
        <dbReference type="Pfam" id="PF06415"/>
    </source>
</evidence>
<comment type="similarity">
    <text evidence="4">Belongs to the BPG-independent phosphoglycerate mutase family.</text>
</comment>
<keyword evidence="9" id="KW-0413">Isomerase</keyword>
<accession>A0A2H0NA63</accession>
<dbReference type="AlphaFoldDB" id="A0A2H0NA63"/>
<comment type="catalytic activity">
    <reaction evidence="1">
        <text>(2R)-2-phosphoglycerate = (2R)-3-phosphoglycerate</text>
        <dbReference type="Rhea" id="RHEA:15901"/>
        <dbReference type="ChEBI" id="CHEBI:58272"/>
        <dbReference type="ChEBI" id="CHEBI:58289"/>
        <dbReference type="EC" id="5.4.2.12"/>
    </reaction>
</comment>
<dbReference type="PANTHER" id="PTHR31637:SF0">
    <property type="entry name" value="2,3-BISPHOSPHOGLYCERATE-INDEPENDENT PHOSPHOGLYCERATE MUTASE"/>
    <property type="match status" value="1"/>
</dbReference>
<comment type="caution">
    <text evidence="12">The sequence shown here is derived from an EMBL/GenBank/DDBJ whole genome shotgun (WGS) entry which is preliminary data.</text>
</comment>
<evidence type="ECO:0000256" key="1">
    <source>
        <dbReference type="ARBA" id="ARBA00000370"/>
    </source>
</evidence>
<dbReference type="InterPro" id="IPR006124">
    <property type="entry name" value="Metalloenzyme"/>
</dbReference>
<evidence type="ECO:0000256" key="9">
    <source>
        <dbReference type="ARBA" id="ARBA00023235"/>
    </source>
</evidence>
<evidence type="ECO:0000256" key="8">
    <source>
        <dbReference type="ARBA" id="ARBA00023211"/>
    </source>
</evidence>
<feature type="non-terminal residue" evidence="12">
    <location>
        <position position="326"/>
    </location>
</feature>
<dbReference type="GO" id="GO:0030145">
    <property type="term" value="F:manganese ion binding"/>
    <property type="evidence" value="ECO:0007669"/>
    <property type="project" value="InterPro"/>
</dbReference>
<reference evidence="12 13" key="1">
    <citation type="submission" date="2017-09" db="EMBL/GenBank/DDBJ databases">
        <title>Depth-based differentiation of microbial function through sediment-hosted aquifers and enrichment of novel symbionts in the deep terrestrial subsurface.</title>
        <authorList>
            <person name="Probst A.J."/>
            <person name="Ladd B."/>
            <person name="Jarett J.K."/>
            <person name="Geller-Mcgrath D.E."/>
            <person name="Sieber C.M."/>
            <person name="Emerson J.B."/>
            <person name="Anantharaman K."/>
            <person name="Thomas B.C."/>
            <person name="Malmstrom R."/>
            <person name="Stieglmeier M."/>
            <person name="Klingl A."/>
            <person name="Woyke T."/>
            <person name="Ryan C.M."/>
            <person name="Banfield J.F."/>
        </authorList>
    </citation>
    <scope>NUCLEOTIDE SEQUENCE [LARGE SCALE GENOMIC DNA]</scope>
    <source>
        <strain evidence="12">CG11_big_fil_rev_8_21_14_0_20_35_14</strain>
    </source>
</reference>
<name>A0A2H0NA63_9BACT</name>
<feature type="domain" description="BPG-independent PGAM N-terminal" evidence="11">
    <location>
        <begin position="81"/>
        <end position="283"/>
    </location>
</feature>
<dbReference type="InterPro" id="IPR005995">
    <property type="entry name" value="Pgm_bpd_ind"/>
</dbReference>
<keyword evidence="7" id="KW-0324">Glycolysis</keyword>
<dbReference type="InterPro" id="IPR017850">
    <property type="entry name" value="Alkaline_phosphatase_core_sf"/>
</dbReference>
<organism evidence="12 13">
    <name type="scientific">Candidatus Liptonbacteria bacterium CG11_big_fil_rev_8_21_14_0_20_35_14</name>
    <dbReference type="NCBI Taxonomy" id="1974634"/>
    <lineage>
        <taxon>Bacteria</taxon>
        <taxon>Candidatus Liptoniibacteriota</taxon>
    </lineage>
</organism>
<sequence length="326" mass="37255">MRKTTILTILDGWGIGKKDQNNPIYSQDLKTLKYIESHYPSGALQASGIAVGLPWEERGSSEISHLILGAGRTIYQPYPKISLSIKDGSFFKNEKIQKSIQHVKQNNSVLNIVGLLSYANNESSLFHLNALITLAKNENIPFNLHLFLDGQDSPPQSALDLIEQLPKENITSLSGRYYSMDEDEKWDRIEKCYKVLTGQIPNLIDPRQHLLNSYQRNITDNQINPTLTGPTLRPIKDNDAVIFFNFREDSSWEIVAPFINSSLTNIKSIKLNNVLISTFTRYRYEFKTEVLFENEIVKNTLSQTLSIHNKTQLKISETLRYAQITY</sequence>